<dbReference type="RefSeq" id="WP_062764207.1">
    <property type="nucleotide sequence ID" value="NZ_CP121043.1"/>
</dbReference>
<feature type="domain" description="Extradiol ring-cleavage dioxygenase class III enzyme subunit B" evidence="1">
    <location>
        <begin position="8"/>
        <end position="267"/>
    </location>
</feature>
<reference evidence="2 3" key="1">
    <citation type="submission" date="2015-12" db="EMBL/GenBank/DDBJ databases">
        <title>Genome sequence of Tistrella mobilis MCCC 1A02139.</title>
        <authorList>
            <person name="Lu L."/>
            <person name="Lai Q."/>
            <person name="Shao Z."/>
            <person name="Qian P."/>
        </authorList>
    </citation>
    <scope>NUCLEOTIDE SEQUENCE [LARGE SCALE GENOMIC DNA]</scope>
    <source>
        <strain evidence="2 3">MCCC 1A02139</strain>
    </source>
</reference>
<dbReference type="GO" id="GO:0008198">
    <property type="term" value="F:ferrous iron binding"/>
    <property type="evidence" value="ECO:0007669"/>
    <property type="project" value="InterPro"/>
</dbReference>
<gene>
    <name evidence="2" type="ORF">AUP44_05335</name>
</gene>
<proteinExistence type="predicted"/>
<keyword evidence="2" id="KW-0560">Oxidoreductase</keyword>
<dbReference type="EMBL" id="LPZR01000156">
    <property type="protein sequence ID" value="KYO52408.1"/>
    <property type="molecule type" value="Genomic_DNA"/>
</dbReference>
<dbReference type="SUPFAM" id="SSF53213">
    <property type="entry name" value="LigB-like"/>
    <property type="match status" value="1"/>
</dbReference>
<dbReference type="OrthoDB" id="8673673at2"/>
<organism evidence="2 3">
    <name type="scientific">Tistrella mobilis</name>
    <dbReference type="NCBI Taxonomy" id="171437"/>
    <lineage>
        <taxon>Bacteria</taxon>
        <taxon>Pseudomonadati</taxon>
        <taxon>Pseudomonadota</taxon>
        <taxon>Alphaproteobacteria</taxon>
        <taxon>Geminicoccales</taxon>
        <taxon>Geminicoccaceae</taxon>
        <taxon>Tistrella</taxon>
    </lineage>
</organism>
<dbReference type="Pfam" id="PF02900">
    <property type="entry name" value="LigB"/>
    <property type="match status" value="1"/>
</dbReference>
<comment type="caution">
    <text evidence="2">The sequence shown here is derived from an EMBL/GenBank/DDBJ whole genome shotgun (WGS) entry which is preliminary data.</text>
</comment>
<sequence length="275" mass="29012">MSRIVGGFVVPHDPVMYAAPKAASEAEAAAVYGAYAAIARRIGELQATTAIIIGCDHYILFGTDCLPQYVIATGEVDGPIDQLPGLKRGPIENHSDLARHIAEQGFAEGFDWTVGRSMQVDHSIAIPHRLLVAPNEGMKTVPVMLACGVDPYIHKRRAFDLGRQIGRAVASHAGDERVVVIGSGGISHWVGTAEMGRINPDFDRMVLDCVARGDAGALIALDDATILEQGGNGAMEIRTFICAMGAVGGSQARVIDYLPVPGWITGLGFAELAAA</sequence>
<evidence type="ECO:0000313" key="2">
    <source>
        <dbReference type="EMBL" id="KYO52408.1"/>
    </source>
</evidence>
<evidence type="ECO:0000259" key="1">
    <source>
        <dbReference type="Pfam" id="PF02900"/>
    </source>
</evidence>
<dbReference type="GO" id="GO:0016702">
    <property type="term" value="F:oxidoreductase activity, acting on single donors with incorporation of molecular oxygen, incorporation of two atoms of oxygen"/>
    <property type="evidence" value="ECO:0007669"/>
    <property type="project" value="UniProtKB-ARBA"/>
</dbReference>
<dbReference type="Proteomes" id="UP000075787">
    <property type="component" value="Unassembled WGS sequence"/>
</dbReference>
<accession>A0A162KXU0</accession>
<dbReference type="InterPro" id="IPR004183">
    <property type="entry name" value="Xdiol_dOase_suB"/>
</dbReference>
<dbReference type="AlphaFoldDB" id="A0A162KXU0"/>
<protein>
    <submittedName>
        <fullName evidence="2">Protocatechuate 3,4-dioxygenase</fullName>
    </submittedName>
</protein>
<dbReference type="Gene3D" id="3.40.830.10">
    <property type="entry name" value="LigB-like"/>
    <property type="match status" value="1"/>
</dbReference>
<keyword evidence="2" id="KW-0223">Dioxygenase</keyword>
<name>A0A162KXU0_9PROT</name>
<evidence type="ECO:0000313" key="3">
    <source>
        <dbReference type="Proteomes" id="UP000075787"/>
    </source>
</evidence>
<dbReference type="GeneID" id="97239331"/>